<dbReference type="Proteomes" id="UP000052978">
    <property type="component" value="Unassembled WGS sequence"/>
</dbReference>
<gene>
    <name evidence="13" type="ORF">D623_10005464</name>
</gene>
<dbReference type="InterPro" id="IPR013087">
    <property type="entry name" value="Znf_C2H2_type"/>
</dbReference>
<dbReference type="AlphaFoldDB" id="S7NFL5"/>
<dbReference type="SMART" id="SM00355">
    <property type="entry name" value="ZnF_C2H2"/>
    <property type="match status" value="10"/>
</dbReference>
<keyword evidence="3" id="KW-0479">Metal-binding</keyword>
<dbReference type="EMBL" id="KE164227">
    <property type="protein sequence ID" value="EPQ16214.1"/>
    <property type="molecule type" value="Genomic_DNA"/>
</dbReference>
<dbReference type="SUPFAM" id="SSF57667">
    <property type="entry name" value="beta-beta-alpha zinc fingers"/>
    <property type="match status" value="6"/>
</dbReference>
<evidence type="ECO:0000256" key="6">
    <source>
        <dbReference type="ARBA" id="ARBA00022833"/>
    </source>
</evidence>
<dbReference type="GO" id="GO:0005634">
    <property type="term" value="C:nucleus"/>
    <property type="evidence" value="ECO:0007669"/>
    <property type="project" value="UniProtKB-SubCell"/>
</dbReference>
<dbReference type="PANTHER" id="PTHR23226:SF412">
    <property type="entry name" value="ZINC FINGER PROTEIN 983"/>
    <property type="match status" value="1"/>
</dbReference>
<dbReference type="PROSITE" id="PS50805">
    <property type="entry name" value="KRAB"/>
    <property type="match status" value="1"/>
</dbReference>
<feature type="domain" description="C2H2-type" evidence="11">
    <location>
        <begin position="611"/>
        <end position="638"/>
    </location>
</feature>
<dbReference type="FunFam" id="3.30.160.60:FF:002371">
    <property type="match status" value="1"/>
</dbReference>
<dbReference type="PROSITE" id="PS00028">
    <property type="entry name" value="ZINC_FINGER_C2H2_1"/>
    <property type="match status" value="9"/>
</dbReference>
<feature type="domain" description="C2H2-type" evidence="11">
    <location>
        <begin position="471"/>
        <end position="498"/>
    </location>
</feature>
<dbReference type="FunFam" id="3.30.160.60:FF:000737">
    <property type="entry name" value="Zinc finger protein 565"/>
    <property type="match status" value="2"/>
</dbReference>
<dbReference type="InterPro" id="IPR001909">
    <property type="entry name" value="KRAB"/>
</dbReference>
<comment type="similarity">
    <text evidence="2">Belongs to the krueppel C2H2-type zinc-finger protein family.</text>
</comment>
<dbReference type="PANTHER" id="PTHR23226">
    <property type="entry name" value="ZINC FINGER AND SCAN DOMAIN-CONTAINING"/>
    <property type="match status" value="1"/>
</dbReference>
<protein>
    <submittedName>
        <fullName evidence="13">Zinc finger protein 527</fullName>
    </submittedName>
</protein>
<evidence type="ECO:0000256" key="5">
    <source>
        <dbReference type="ARBA" id="ARBA00022771"/>
    </source>
</evidence>
<feature type="domain" description="C2H2-type" evidence="11">
    <location>
        <begin position="639"/>
        <end position="666"/>
    </location>
</feature>
<keyword evidence="5 9" id="KW-0863">Zinc-finger</keyword>
<evidence type="ECO:0000256" key="3">
    <source>
        <dbReference type="ARBA" id="ARBA00022723"/>
    </source>
</evidence>
<keyword evidence="7" id="KW-0238">DNA-binding</keyword>
<dbReference type="GO" id="GO:0008270">
    <property type="term" value="F:zinc ion binding"/>
    <property type="evidence" value="ECO:0007669"/>
    <property type="project" value="UniProtKB-KW"/>
</dbReference>
<feature type="domain" description="C2H2-type" evidence="11">
    <location>
        <begin position="667"/>
        <end position="694"/>
    </location>
</feature>
<comment type="subcellular location">
    <subcellularLocation>
        <location evidence="1">Nucleus</location>
    </subcellularLocation>
</comment>
<sequence>MLHHLACGAIDRGRATSPAPSLSGSQAVAPPPAATAGRHLRDDRRGSWVPACTRLGLAPPAHLLHHPTAVLLSSGPIRAGSASTAACCQYRITNARYVLRCPLVDFVLQKRKLKKEGRMAVGLCESQGLVTFRDVALGFSQEEWEWLSPSQKALYRDVMLENYGNLVWLGLSISKPNMISLLEQGKEPWIVEREMSDGQYTDWESWYEIKELSPKWYIDDEEEISQSIVMERLISHDIECSGFRKTWKYKCEFEKRHGNQERHFRQVASLKEIYAMKRDNDYNNSERSVILKSVLLTQQRVPTVQPVHQFDIYDQMFPQNSVPMEHKRRAEKESLIGNEYEKFNQSSYLSKARGIPPGEKHYESNDFSNRLSFHSLFTQRQTTHFGKLPNECGDAFSCYSFFTQPQIIRSAEKPHACNDCGKAFNHDFFLSEHQRTDIGEKTYECKECNKAFRQSAHLAQHQRIHTGEKPFTCNECGKAFSRFAFLVEHQRIHTGEKPYECKECNKAFRQSAHLNQHQRIHTGEKPYECNQCGKAFSRRIALTLHQRIHTGEKPFKCNECGKTFGYRSHLNQHHRIHTGEKPYECIKCGKFFRTDSQLNRHHRIHTGERPFECSKCGKAFSDALVLIHHKRSHAGEKPYKCNKCGKAFSCGSYLNQHQRVHTGEKPYECNECGKAFHQILSLRLHQRIHVGEKPYNC</sequence>
<dbReference type="Pfam" id="PF01352">
    <property type="entry name" value="KRAB"/>
    <property type="match status" value="1"/>
</dbReference>
<evidence type="ECO:0000256" key="10">
    <source>
        <dbReference type="SAM" id="MobiDB-lite"/>
    </source>
</evidence>
<dbReference type="FunFam" id="3.30.160.60:FF:001401">
    <property type="entry name" value="zinc finger protein 527 isoform X1"/>
    <property type="match status" value="1"/>
</dbReference>
<dbReference type="Gene3D" id="6.10.140.140">
    <property type="match status" value="1"/>
</dbReference>
<feature type="domain" description="KRAB" evidence="12">
    <location>
        <begin position="130"/>
        <end position="201"/>
    </location>
</feature>
<evidence type="ECO:0000259" key="11">
    <source>
        <dbReference type="PROSITE" id="PS50157"/>
    </source>
</evidence>
<feature type="domain" description="C2H2-type" evidence="11">
    <location>
        <begin position="555"/>
        <end position="582"/>
    </location>
</feature>
<dbReference type="PROSITE" id="PS50157">
    <property type="entry name" value="ZINC_FINGER_C2H2_2"/>
    <property type="match status" value="10"/>
</dbReference>
<evidence type="ECO:0000313" key="13">
    <source>
        <dbReference type="EMBL" id="EPQ16214.1"/>
    </source>
</evidence>
<feature type="domain" description="C2H2-type" evidence="11">
    <location>
        <begin position="499"/>
        <end position="526"/>
    </location>
</feature>
<dbReference type="InterPro" id="IPR036236">
    <property type="entry name" value="Znf_C2H2_sf"/>
</dbReference>
<organism evidence="13 14">
    <name type="scientific">Myotis brandtii</name>
    <name type="common">Brandt's bat</name>
    <dbReference type="NCBI Taxonomy" id="109478"/>
    <lineage>
        <taxon>Eukaryota</taxon>
        <taxon>Metazoa</taxon>
        <taxon>Chordata</taxon>
        <taxon>Craniata</taxon>
        <taxon>Vertebrata</taxon>
        <taxon>Euteleostomi</taxon>
        <taxon>Mammalia</taxon>
        <taxon>Eutheria</taxon>
        <taxon>Laurasiatheria</taxon>
        <taxon>Chiroptera</taxon>
        <taxon>Yangochiroptera</taxon>
        <taxon>Vespertilionidae</taxon>
        <taxon>Myotis</taxon>
    </lineage>
</organism>
<keyword evidence="4" id="KW-0677">Repeat</keyword>
<dbReference type="Gene3D" id="3.30.160.60">
    <property type="entry name" value="Classic Zinc Finger"/>
    <property type="match status" value="10"/>
</dbReference>
<dbReference type="FunFam" id="3.30.160.60:FF:001174">
    <property type="entry name" value="zinc finger protein 527 isoform X1"/>
    <property type="match status" value="1"/>
</dbReference>
<keyword evidence="8" id="KW-0539">Nucleus</keyword>
<dbReference type="SMART" id="SM00349">
    <property type="entry name" value="KRAB"/>
    <property type="match status" value="1"/>
</dbReference>
<proteinExistence type="inferred from homology"/>
<dbReference type="FunFam" id="3.30.160.60:FF:002090">
    <property type="entry name" value="Zinc finger protein 473"/>
    <property type="match status" value="2"/>
</dbReference>
<name>S7NFL5_MYOBR</name>
<evidence type="ECO:0000259" key="12">
    <source>
        <dbReference type="PROSITE" id="PS50805"/>
    </source>
</evidence>
<feature type="region of interest" description="Disordered" evidence="10">
    <location>
        <begin position="16"/>
        <end position="42"/>
    </location>
</feature>
<dbReference type="FunFam" id="3.30.160.60:FF:000016">
    <property type="entry name" value="zinc finger protein 37 homolog"/>
    <property type="match status" value="2"/>
</dbReference>
<evidence type="ECO:0000256" key="9">
    <source>
        <dbReference type="PROSITE-ProRule" id="PRU00042"/>
    </source>
</evidence>
<dbReference type="InterPro" id="IPR036051">
    <property type="entry name" value="KRAB_dom_sf"/>
</dbReference>
<keyword evidence="14" id="KW-1185">Reference proteome</keyword>
<feature type="domain" description="C2H2-type" evidence="11">
    <location>
        <begin position="583"/>
        <end position="610"/>
    </location>
</feature>
<dbReference type="eggNOG" id="KOG1721">
    <property type="taxonomic scope" value="Eukaryota"/>
</dbReference>
<evidence type="ECO:0000313" key="14">
    <source>
        <dbReference type="Proteomes" id="UP000052978"/>
    </source>
</evidence>
<evidence type="ECO:0000256" key="4">
    <source>
        <dbReference type="ARBA" id="ARBA00022737"/>
    </source>
</evidence>
<dbReference type="Pfam" id="PF00096">
    <property type="entry name" value="zf-C2H2"/>
    <property type="match status" value="9"/>
</dbReference>
<evidence type="ECO:0000256" key="2">
    <source>
        <dbReference type="ARBA" id="ARBA00006991"/>
    </source>
</evidence>
<evidence type="ECO:0000256" key="8">
    <source>
        <dbReference type="ARBA" id="ARBA00023242"/>
    </source>
</evidence>
<reference evidence="13 14" key="1">
    <citation type="journal article" date="2013" name="Nat. Commun.">
        <title>Genome analysis reveals insights into physiology and longevity of the Brandt's bat Myotis brandtii.</title>
        <authorList>
            <person name="Seim I."/>
            <person name="Fang X."/>
            <person name="Xiong Z."/>
            <person name="Lobanov A.V."/>
            <person name="Huang Z."/>
            <person name="Ma S."/>
            <person name="Feng Y."/>
            <person name="Turanov A.A."/>
            <person name="Zhu Y."/>
            <person name="Lenz T.L."/>
            <person name="Gerashchenko M.V."/>
            <person name="Fan D."/>
            <person name="Hee Yim S."/>
            <person name="Yao X."/>
            <person name="Jordan D."/>
            <person name="Xiong Y."/>
            <person name="Ma Y."/>
            <person name="Lyapunov A.N."/>
            <person name="Chen G."/>
            <person name="Kulakova O.I."/>
            <person name="Sun Y."/>
            <person name="Lee S.G."/>
            <person name="Bronson R.T."/>
            <person name="Moskalev A.A."/>
            <person name="Sunyaev S.R."/>
            <person name="Zhang G."/>
            <person name="Krogh A."/>
            <person name="Wang J."/>
            <person name="Gladyshev V.N."/>
        </authorList>
    </citation>
    <scope>NUCLEOTIDE SEQUENCE [LARGE SCALE GENOMIC DNA]</scope>
</reference>
<dbReference type="SUPFAM" id="SSF109640">
    <property type="entry name" value="KRAB domain (Kruppel-associated box)"/>
    <property type="match status" value="1"/>
</dbReference>
<evidence type="ECO:0000256" key="7">
    <source>
        <dbReference type="ARBA" id="ARBA00023125"/>
    </source>
</evidence>
<feature type="domain" description="C2H2-type" evidence="11">
    <location>
        <begin position="415"/>
        <end position="442"/>
    </location>
</feature>
<accession>S7NFL5</accession>
<dbReference type="CDD" id="cd07765">
    <property type="entry name" value="KRAB_A-box"/>
    <property type="match status" value="1"/>
</dbReference>
<dbReference type="FunFam" id="3.30.160.60:FF:001009">
    <property type="entry name" value="Zinc finger protein 26"/>
    <property type="match status" value="1"/>
</dbReference>
<dbReference type="GO" id="GO:0000981">
    <property type="term" value="F:DNA-binding transcription factor activity, RNA polymerase II-specific"/>
    <property type="evidence" value="ECO:0007669"/>
    <property type="project" value="TreeGrafter"/>
</dbReference>
<evidence type="ECO:0000256" key="1">
    <source>
        <dbReference type="ARBA" id="ARBA00004123"/>
    </source>
</evidence>
<keyword evidence="6" id="KW-0862">Zinc</keyword>
<feature type="domain" description="C2H2-type" evidence="11">
    <location>
        <begin position="527"/>
        <end position="554"/>
    </location>
</feature>
<dbReference type="GO" id="GO:0000978">
    <property type="term" value="F:RNA polymerase II cis-regulatory region sequence-specific DNA binding"/>
    <property type="evidence" value="ECO:0007669"/>
    <property type="project" value="TreeGrafter"/>
</dbReference>
<feature type="domain" description="C2H2-type" evidence="11">
    <location>
        <begin position="443"/>
        <end position="470"/>
    </location>
</feature>